<gene>
    <name evidence="1" type="ORF">FHS48_002549</name>
</gene>
<dbReference type="RefSeq" id="WP_184263931.1">
    <property type="nucleotide sequence ID" value="NZ_JACIIX010000009.1"/>
</dbReference>
<keyword evidence="2" id="KW-1185">Reference proteome</keyword>
<dbReference type="InterPro" id="IPR053575">
    <property type="entry name" value="Retron_Ec78_HNH_endo"/>
</dbReference>
<dbReference type="NCBIfam" id="TIGR02646">
    <property type="entry name" value="retron system putative HNH endonuclease"/>
    <property type="match status" value="1"/>
</dbReference>
<dbReference type="NCBIfam" id="NF041761">
    <property type="entry name" value="PtuB"/>
    <property type="match status" value="1"/>
</dbReference>
<evidence type="ECO:0000313" key="2">
    <source>
        <dbReference type="Proteomes" id="UP000544872"/>
    </source>
</evidence>
<proteinExistence type="predicted"/>
<evidence type="ECO:0000313" key="1">
    <source>
        <dbReference type="EMBL" id="MBB6211114.1"/>
    </source>
</evidence>
<protein>
    <submittedName>
        <fullName evidence="1">Uncharacterized protein (TIGR02646 family)</fullName>
    </submittedName>
</protein>
<dbReference type="InterPro" id="IPR013467">
    <property type="entry name" value="HNH78-like"/>
</dbReference>
<name>A0A7X0DN92_NOVIT</name>
<comment type="caution">
    <text evidence="1">The sequence shown here is derived from an EMBL/GenBank/DDBJ whole genome shotgun (WGS) entry which is preliminary data.</text>
</comment>
<dbReference type="EMBL" id="JACIIX010000009">
    <property type="protein sequence ID" value="MBB6211114.1"/>
    <property type="molecule type" value="Genomic_DNA"/>
</dbReference>
<dbReference type="Gene3D" id="1.10.30.50">
    <property type="match status" value="1"/>
</dbReference>
<sequence>MRSLTRGPAPACLADYRPGHHRWDHVSSADKKRIWRELDRMQQGRCAYCERDLESGKRHIEHFRARSMAPELTFAWENLFGSCQSQGSCGHYKDAEGKPYEPEDLIKPDAEDPEHFLVFDFHGGVSPRHGLPDAEHRRARETIRVLNLDGGVRAARRSLLQQYAALMDDILRHGFPEPEVDLLLDEVLRQSEDGPFPTAVRQVLRGE</sequence>
<accession>A0A7X0DN92</accession>
<dbReference type="AlphaFoldDB" id="A0A7X0DN92"/>
<reference evidence="1 2" key="1">
    <citation type="submission" date="2020-08" db="EMBL/GenBank/DDBJ databases">
        <title>Genomic Encyclopedia of Type Strains, Phase IV (KMG-IV): sequencing the most valuable type-strain genomes for metagenomic binning, comparative biology and taxonomic classification.</title>
        <authorList>
            <person name="Goeker M."/>
        </authorList>
    </citation>
    <scope>NUCLEOTIDE SEQUENCE [LARGE SCALE GENOMIC DNA]</scope>
    <source>
        <strain evidence="1 2">DSM 11590</strain>
    </source>
</reference>
<organism evidence="1 2">
    <name type="scientific">Novispirillum itersonii</name>
    <name type="common">Aquaspirillum itersonii</name>
    <dbReference type="NCBI Taxonomy" id="189"/>
    <lineage>
        <taxon>Bacteria</taxon>
        <taxon>Pseudomonadati</taxon>
        <taxon>Pseudomonadota</taxon>
        <taxon>Alphaproteobacteria</taxon>
        <taxon>Rhodospirillales</taxon>
        <taxon>Novispirillaceae</taxon>
        <taxon>Novispirillum</taxon>
    </lineage>
</organism>
<dbReference type="Proteomes" id="UP000544872">
    <property type="component" value="Unassembled WGS sequence"/>
</dbReference>